<dbReference type="SUPFAM" id="SSF160719">
    <property type="entry name" value="gpW/gp25-like"/>
    <property type="match status" value="1"/>
</dbReference>
<gene>
    <name evidence="2" type="ORF">SOCE836_053650</name>
</gene>
<dbReference type="Gene3D" id="3.10.450.40">
    <property type="match status" value="1"/>
</dbReference>
<feature type="region of interest" description="Disordered" evidence="1">
    <location>
        <begin position="56"/>
        <end position="101"/>
    </location>
</feature>
<organism evidence="2 3">
    <name type="scientific">Sorangium cellulosum</name>
    <name type="common">Polyangium cellulosum</name>
    <dbReference type="NCBI Taxonomy" id="56"/>
    <lineage>
        <taxon>Bacteria</taxon>
        <taxon>Pseudomonadati</taxon>
        <taxon>Myxococcota</taxon>
        <taxon>Polyangia</taxon>
        <taxon>Polyangiales</taxon>
        <taxon>Polyangiaceae</taxon>
        <taxon>Sorangium</taxon>
    </lineage>
</organism>
<evidence type="ECO:0000313" key="3">
    <source>
        <dbReference type="Proteomes" id="UP000295497"/>
    </source>
</evidence>
<reference evidence="2 3" key="1">
    <citation type="submission" date="2015-09" db="EMBL/GenBank/DDBJ databases">
        <title>Sorangium comparison.</title>
        <authorList>
            <person name="Zaburannyi N."/>
            <person name="Bunk B."/>
            <person name="Overmann J."/>
            <person name="Mueller R."/>
        </authorList>
    </citation>
    <scope>NUCLEOTIDE SEQUENCE [LARGE SCALE GENOMIC DNA]</scope>
    <source>
        <strain evidence="2 3">So ce836</strain>
    </source>
</reference>
<dbReference type="RefSeq" id="WP_129576661.1">
    <property type="nucleotide sequence ID" value="NZ_CP012672.1"/>
</dbReference>
<accession>A0A4P2QT65</accession>
<feature type="compositionally biased region" description="Basic and acidic residues" evidence="1">
    <location>
        <begin position="67"/>
        <end position="77"/>
    </location>
</feature>
<protein>
    <submittedName>
        <fullName evidence="2">Uncharacterized protein</fullName>
    </submittedName>
</protein>
<proteinExistence type="predicted"/>
<dbReference type="EMBL" id="CP012672">
    <property type="protein sequence ID" value="AUX33211.1"/>
    <property type="molecule type" value="Genomic_DNA"/>
</dbReference>
<sequence>MSAYGESINIDSPTFRRTRDPARIIAQAIEMRLSTRRGTYIDDPDYGLLIDDLLLDAGPGRPPRAPRCGDRRGESRRTSASRARPSRSPRRATAGCRSRPM</sequence>
<evidence type="ECO:0000313" key="2">
    <source>
        <dbReference type="EMBL" id="AUX33211.1"/>
    </source>
</evidence>
<evidence type="ECO:0000256" key="1">
    <source>
        <dbReference type="SAM" id="MobiDB-lite"/>
    </source>
</evidence>
<name>A0A4P2QT65_SORCE</name>
<dbReference type="Proteomes" id="UP000295497">
    <property type="component" value="Chromosome"/>
</dbReference>
<dbReference type="AlphaFoldDB" id="A0A4P2QT65"/>